<dbReference type="SUPFAM" id="SSF53383">
    <property type="entry name" value="PLP-dependent transferases"/>
    <property type="match status" value="1"/>
</dbReference>
<feature type="domain" description="Orn/Lys/Arg decarboxylases family 1 pyridoxal-P attachment site" evidence="3">
    <location>
        <begin position="16"/>
        <end position="122"/>
    </location>
</feature>
<dbReference type="Gene3D" id="3.40.640.10">
    <property type="entry name" value="Type I PLP-dependent aspartate aminotransferase-like (Major domain)"/>
    <property type="match status" value="1"/>
</dbReference>
<reference evidence="4" key="2">
    <citation type="submission" date="2021-09" db="EMBL/GenBank/DDBJ databases">
        <authorList>
            <person name="Gilroy R."/>
        </authorList>
    </citation>
    <scope>NUCLEOTIDE SEQUENCE</scope>
    <source>
        <strain evidence="4">6019</strain>
    </source>
</reference>
<proteinExistence type="predicted"/>
<comment type="caution">
    <text evidence="4">The sequence shown here is derived from an EMBL/GenBank/DDBJ whole genome shotgun (WGS) entry which is preliminary data.</text>
</comment>
<dbReference type="PANTHER" id="PTHR43277:SF3">
    <property type="entry name" value="DECARBOXYLASE, PUTATIVE-RELATED"/>
    <property type="match status" value="1"/>
</dbReference>
<dbReference type="Gene3D" id="3.90.105.10">
    <property type="entry name" value="Molybdopterin biosynthesis moea protein, domain 2"/>
    <property type="match status" value="1"/>
</dbReference>
<dbReference type="PANTHER" id="PTHR43277">
    <property type="entry name" value="ARGININE DECARBOXYLASE"/>
    <property type="match status" value="1"/>
</dbReference>
<dbReference type="InterPro" id="IPR000310">
    <property type="entry name" value="Orn/Lys/Arg_deCO2ase_major_dom"/>
</dbReference>
<accession>A0A921B633</accession>
<sequence>MRKKLIEQLNELEQHRAISLHVPGHKNSTIGHLDILDIAHDKTEIVGLDNLHEPEEVLMDLNDFLSEKYKGYIAQVLTNGSTTGIIAAILAYKEIANRYIIMHNAHKSVHHGIDLAHHEPVITNSIYDIDLLPNDIVIVTYPTYEGRTEDIEGIIKHVHDCEAYIIVDEAHGAHFDITPKFPRSAMNFGADIVIQSYHKMLPALTMGSVIFVNNRNKSTYRHVMKYINYIETSSPSYLVMASIESAHEFYLNYSDELFFLKRQMVIDALQQVACNVKRQDDPAKLLVKHREHTVYELEQALIDSHIYPEMTTEDGVLLILPLSHEDDRYPYHLLLTRLEALNFVKNDIKTNDELYLLSNKVCIQHIIPYPPGVPFVRKGEVITAGDVKTLIHLYQNRVKIEGVTSNIEYYIDRER</sequence>
<name>A0A921B633_9STAP</name>
<dbReference type="SUPFAM" id="SSF55904">
    <property type="entry name" value="Ornithine decarboxylase C-terminal domain"/>
    <property type="match status" value="1"/>
</dbReference>
<gene>
    <name evidence="4" type="ORF">K8V35_03355</name>
</gene>
<feature type="domain" description="Orn/Lys/Arg decarboxylases family 1 pyridoxal-P attachment site" evidence="3">
    <location>
        <begin position="136"/>
        <end position="250"/>
    </location>
</feature>
<evidence type="ECO:0000256" key="1">
    <source>
        <dbReference type="ARBA" id="ARBA00001933"/>
    </source>
</evidence>
<protein>
    <recommendedName>
        <fullName evidence="3">Orn/Lys/Arg decarboxylases family 1 pyridoxal-P attachment site domain-containing protein</fullName>
    </recommendedName>
</protein>
<reference evidence="4" key="1">
    <citation type="journal article" date="2021" name="PeerJ">
        <title>Extensive microbial diversity within the chicken gut microbiome revealed by metagenomics and culture.</title>
        <authorList>
            <person name="Gilroy R."/>
            <person name="Ravi A."/>
            <person name="Getino M."/>
            <person name="Pursley I."/>
            <person name="Horton D.L."/>
            <person name="Alikhan N.F."/>
            <person name="Baker D."/>
            <person name="Gharbi K."/>
            <person name="Hall N."/>
            <person name="Watson M."/>
            <person name="Adriaenssens E.M."/>
            <person name="Foster-Nyarko E."/>
            <person name="Jarju S."/>
            <person name="Secka A."/>
            <person name="Antonio M."/>
            <person name="Oren A."/>
            <person name="Chaudhuri R.R."/>
            <person name="La Ragione R."/>
            <person name="Hildebrand F."/>
            <person name="Pallen M.J."/>
        </authorList>
    </citation>
    <scope>NUCLEOTIDE SEQUENCE</scope>
    <source>
        <strain evidence="4">6019</strain>
    </source>
</reference>
<dbReference type="Proteomes" id="UP000763505">
    <property type="component" value="Unassembled WGS sequence"/>
</dbReference>
<dbReference type="InterPro" id="IPR015421">
    <property type="entry name" value="PyrdxlP-dep_Trfase_major"/>
</dbReference>
<dbReference type="GO" id="GO:0003824">
    <property type="term" value="F:catalytic activity"/>
    <property type="evidence" value="ECO:0007669"/>
    <property type="project" value="InterPro"/>
</dbReference>
<evidence type="ECO:0000256" key="2">
    <source>
        <dbReference type="ARBA" id="ARBA00022898"/>
    </source>
</evidence>
<dbReference type="EMBL" id="DYYI01000033">
    <property type="protein sequence ID" value="HJE19372.1"/>
    <property type="molecule type" value="Genomic_DNA"/>
</dbReference>
<evidence type="ECO:0000313" key="4">
    <source>
        <dbReference type="EMBL" id="HJE19372.1"/>
    </source>
</evidence>
<dbReference type="InterPro" id="IPR015424">
    <property type="entry name" value="PyrdxlP-dep_Trfase"/>
</dbReference>
<dbReference type="Pfam" id="PF01276">
    <property type="entry name" value="OKR_DC_1"/>
    <property type="match status" value="2"/>
</dbReference>
<keyword evidence="2" id="KW-0663">Pyridoxal phosphate</keyword>
<organism evidence="4 5">
    <name type="scientific">Aliicoccus persicus</name>
    <dbReference type="NCBI Taxonomy" id="930138"/>
    <lineage>
        <taxon>Bacteria</taxon>
        <taxon>Bacillati</taxon>
        <taxon>Bacillota</taxon>
        <taxon>Bacilli</taxon>
        <taxon>Bacillales</taxon>
        <taxon>Staphylococcaceae</taxon>
        <taxon>Aliicoccus</taxon>
    </lineage>
</organism>
<comment type="cofactor">
    <cofactor evidence="1">
        <name>pyridoxal 5'-phosphate</name>
        <dbReference type="ChEBI" id="CHEBI:597326"/>
    </cofactor>
</comment>
<dbReference type="InterPro" id="IPR052357">
    <property type="entry name" value="Orn_Lys_Arg_decarboxylase-I"/>
</dbReference>
<dbReference type="AlphaFoldDB" id="A0A921B633"/>
<dbReference type="InterPro" id="IPR036633">
    <property type="entry name" value="Prn/Lys/Arg_de-COase_C_sf"/>
</dbReference>
<evidence type="ECO:0000313" key="5">
    <source>
        <dbReference type="Proteomes" id="UP000763505"/>
    </source>
</evidence>
<evidence type="ECO:0000259" key="3">
    <source>
        <dbReference type="Pfam" id="PF01276"/>
    </source>
</evidence>